<dbReference type="PANTHER" id="PTHR36617:SF16">
    <property type="entry name" value="OS04G0516500 PROTEIN"/>
    <property type="match status" value="1"/>
</dbReference>
<evidence type="ECO:0000313" key="2">
    <source>
        <dbReference type="EMBL" id="TVU01988.1"/>
    </source>
</evidence>
<proteinExistence type="predicted"/>
<protein>
    <recommendedName>
        <fullName evidence="1">Reverse transcriptase zinc-binding domain-containing protein</fullName>
    </recommendedName>
</protein>
<feature type="domain" description="Reverse transcriptase zinc-binding" evidence="1">
    <location>
        <begin position="212"/>
        <end position="270"/>
    </location>
</feature>
<name>A0A5J9SSQ4_9POAL</name>
<organism evidence="2 3">
    <name type="scientific">Eragrostis curvula</name>
    <name type="common">weeping love grass</name>
    <dbReference type="NCBI Taxonomy" id="38414"/>
    <lineage>
        <taxon>Eukaryota</taxon>
        <taxon>Viridiplantae</taxon>
        <taxon>Streptophyta</taxon>
        <taxon>Embryophyta</taxon>
        <taxon>Tracheophyta</taxon>
        <taxon>Spermatophyta</taxon>
        <taxon>Magnoliopsida</taxon>
        <taxon>Liliopsida</taxon>
        <taxon>Poales</taxon>
        <taxon>Poaceae</taxon>
        <taxon>PACMAD clade</taxon>
        <taxon>Chloridoideae</taxon>
        <taxon>Eragrostideae</taxon>
        <taxon>Eragrostidinae</taxon>
        <taxon>Eragrostis</taxon>
    </lineage>
</organism>
<sequence length="295" mass="33332">MCAMLLPVGYHTAVDGKRRAFMWSGEEKTSGAQCLVAWDKVTTLREHGGLGIRDLALQNNCLLLKLIHRLHRPGESSWAQWVHENADVSSLTGDLDGSHWSMLRQLLPVYQAITTVKLGNGRSTSFWNDWWLPAGRLAELFPALASHATNPAASVHRVILDGLRAHMVPRLSRVAEAEFAEVSDLIADTVLRDELDERCSELLDRNGQLKASRVYKLVKSANAVECNFAKFVWKNRAPPKVQFFAWLVVQERVQCKVNLHAKTIVDDDKCETETTFVFRTASYMYLTPLRLHELP</sequence>
<dbReference type="InterPro" id="IPR026960">
    <property type="entry name" value="RVT-Znf"/>
</dbReference>
<dbReference type="OrthoDB" id="690234at2759"/>
<dbReference type="EMBL" id="RWGY01000363">
    <property type="protein sequence ID" value="TVU01988.1"/>
    <property type="molecule type" value="Genomic_DNA"/>
</dbReference>
<dbReference type="Proteomes" id="UP000324897">
    <property type="component" value="Unassembled WGS sequence"/>
</dbReference>
<accession>A0A5J9SSQ4</accession>
<dbReference type="Pfam" id="PF13966">
    <property type="entry name" value="zf-RVT"/>
    <property type="match status" value="1"/>
</dbReference>
<keyword evidence="3" id="KW-1185">Reference proteome</keyword>
<dbReference type="PANTHER" id="PTHR36617">
    <property type="entry name" value="PROTEIN, PUTATIVE-RELATED"/>
    <property type="match status" value="1"/>
</dbReference>
<comment type="caution">
    <text evidence="2">The sequence shown here is derived from an EMBL/GenBank/DDBJ whole genome shotgun (WGS) entry which is preliminary data.</text>
</comment>
<evidence type="ECO:0000313" key="3">
    <source>
        <dbReference type="Proteomes" id="UP000324897"/>
    </source>
</evidence>
<dbReference type="Gramene" id="TVU01988">
    <property type="protein sequence ID" value="TVU01988"/>
    <property type="gene ID" value="EJB05_52523"/>
</dbReference>
<evidence type="ECO:0000259" key="1">
    <source>
        <dbReference type="Pfam" id="PF13966"/>
    </source>
</evidence>
<reference evidence="2 3" key="1">
    <citation type="journal article" date="2019" name="Sci. Rep.">
        <title>A high-quality genome of Eragrostis curvula grass provides insights into Poaceae evolution and supports new strategies to enhance forage quality.</title>
        <authorList>
            <person name="Carballo J."/>
            <person name="Santos B.A.C.M."/>
            <person name="Zappacosta D."/>
            <person name="Garbus I."/>
            <person name="Selva J.P."/>
            <person name="Gallo C.A."/>
            <person name="Diaz A."/>
            <person name="Albertini E."/>
            <person name="Caccamo M."/>
            <person name="Echenique V."/>
        </authorList>
    </citation>
    <scope>NUCLEOTIDE SEQUENCE [LARGE SCALE GENOMIC DNA]</scope>
    <source>
        <strain evidence="3">cv. Victoria</strain>
        <tissue evidence="2">Leaf</tissue>
    </source>
</reference>
<feature type="non-terminal residue" evidence="2">
    <location>
        <position position="1"/>
    </location>
</feature>
<gene>
    <name evidence="2" type="ORF">EJB05_52523</name>
</gene>
<dbReference type="AlphaFoldDB" id="A0A5J9SSQ4"/>